<dbReference type="HAMAP" id="MF_01401">
    <property type="entry name" value="MsrA"/>
    <property type="match status" value="1"/>
</dbReference>
<dbReference type="Gene3D" id="3.30.1060.10">
    <property type="entry name" value="Peptide methionine sulphoxide reductase MsrA"/>
    <property type="match status" value="1"/>
</dbReference>
<proteinExistence type="inferred from homology"/>
<dbReference type="GO" id="GO:0008113">
    <property type="term" value="F:peptide-methionine (S)-S-oxide reductase activity"/>
    <property type="evidence" value="ECO:0007669"/>
    <property type="project" value="UniProtKB-UniRule"/>
</dbReference>
<dbReference type="PANTHER" id="PTHR43774">
    <property type="entry name" value="PEPTIDE METHIONINE SULFOXIDE REDUCTASE"/>
    <property type="match status" value="1"/>
</dbReference>
<comment type="catalytic activity">
    <reaction evidence="3 4">
        <text>[thioredoxin]-disulfide + L-methionine + H2O = L-methionine (S)-S-oxide + [thioredoxin]-dithiol</text>
        <dbReference type="Rhea" id="RHEA:19993"/>
        <dbReference type="Rhea" id="RHEA-COMP:10698"/>
        <dbReference type="Rhea" id="RHEA-COMP:10700"/>
        <dbReference type="ChEBI" id="CHEBI:15377"/>
        <dbReference type="ChEBI" id="CHEBI:29950"/>
        <dbReference type="ChEBI" id="CHEBI:50058"/>
        <dbReference type="ChEBI" id="CHEBI:57844"/>
        <dbReference type="ChEBI" id="CHEBI:58772"/>
        <dbReference type="EC" id="1.8.4.11"/>
    </reaction>
</comment>
<dbReference type="Proteomes" id="UP000248330">
    <property type="component" value="Unassembled WGS sequence"/>
</dbReference>
<evidence type="ECO:0000256" key="4">
    <source>
        <dbReference type="HAMAP-Rule" id="MF_01401"/>
    </source>
</evidence>
<comment type="catalytic activity">
    <reaction evidence="2 4">
        <text>L-methionyl-[protein] + [thioredoxin]-disulfide + H2O = L-methionyl-(S)-S-oxide-[protein] + [thioredoxin]-dithiol</text>
        <dbReference type="Rhea" id="RHEA:14217"/>
        <dbReference type="Rhea" id="RHEA-COMP:10698"/>
        <dbReference type="Rhea" id="RHEA-COMP:10700"/>
        <dbReference type="Rhea" id="RHEA-COMP:12313"/>
        <dbReference type="Rhea" id="RHEA-COMP:12315"/>
        <dbReference type="ChEBI" id="CHEBI:15377"/>
        <dbReference type="ChEBI" id="CHEBI:16044"/>
        <dbReference type="ChEBI" id="CHEBI:29950"/>
        <dbReference type="ChEBI" id="CHEBI:44120"/>
        <dbReference type="ChEBI" id="CHEBI:50058"/>
        <dbReference type="EC" id="1.8.4.11"/>
    </reaction>
</comment>
<name>A0A318EGB1_9GAMM</name>
<evidence type="ECO:0000313" key="8">
    <source>
        <dbReference type="Proteomes" id="UP000248330"/>
    </source>
</evidence>
<dbReference type="AlphaFoldDB" id="A0A318EGB1"/>
<evidence type="ECO:0000259" key="6">
    <source>
        <dbReference type="Pfam" id="PF01625"/>
    </source>
</evidence>
<feature type="domain" description="Peptide methionine sulphoxide reductase MsrA" evidence="6">
    <location>
        <begin position="24"/>
        <end position="174"/>
    </location>
</feature>
<sequence length="198" mass="22366">MRRAAWGLCLMLLAPLAQAGDGVAIVASGCFWCTESDFEKVEGVTSAESGYIGGRVDNPSYEQVSSGGTGHVEAVRVHFDPQRVSYDELLAVYWRNVDPYTANAQFCDKGPQYRSAIFALDDAQRASAERTRDALAKQYPDRPAIVTEILPATRFWPAETYHQDYYKKNPLRYRYYRWGCGRDQRLEELWGPAKAPQP</sequence>
<reference evidence="7 8" key="1">
    <citation type="submission" date="2018-04" db="EMBL/GenBank/DDBJ databases">
        <title>Genomic Encyclopedia of Type Strains, Phase IV (KMG-IV): sequencing the most valuable type-strain genomes for metagenomic binning, comparative biology and taxonomic classification.</title>
        <authorList>
            <person name="Goeker M."/>
        </authorList>
    </citation>
    <scope>NUCLEOTIDE SEQUENCE [LARGE SCALE GENOMIC DNA]</scope>
    <source>
        <strain evidence="7 8">DSM 104150</strain>
    </source>
</reference>
<keyword evidence="8" id="KW-1185">Reference proteome</keyword>
<comment type="caution">
    <text evidence="7">The sequence shown here is derived from an EMBL/GenBank/DDBJ whole genome shotgun (WGS) entry which is preliminary data.</text>
</comment>
<evidence type="ECO:0000256" key="1">
    <source>
        <dbReference type="ARBA" id="ARBA00023002"/>
    </source>
</evidence>
<dbReference type="NCBIfam" id="TIGR00401">
    <property type="entry name" value="msrA"/>
    <property type="match status" value="1"/>
</dbReference>
<evidence type="ECO:0000256" key="5">
    <source>
        <dbReference type="SAM" id="SignalP"/>
    </source>
</evidence>
<feature type="signal peptide" evidence="5">
    <location>
        <begin position="1"/>
        <end position="19"/>
    </location>
</feature>
<dbReference type="EMBL" id="QICN01000003">
    <property type="protein sequence ID" value="PXV69799.1"/>
    <property type="molecule type" value="Genomic_DNA"/>
</dbReference>
<protein>
    <recommendedName>
        <fullName evidence="4">Peptide methionine sulfoxide reductase MsrA</fullName>
        <shortName evidence="4">Protein-methionine-S-oxide reductase</shortName>
        <ecNumber evidence="4">1.8.4.11</ecNumber>
    </recommendedName>
    <alternativeName>
        <fullName evidence="4">Peptide-methionine (S)-S-oxide reductase</fullName>
        <shortName evidence="4">Peptide Met(O) reductase</shortName>
    </alternativeName>
</protein>
<evidence type="ECO:0000256" key="3">
    <source>
        <dbReference type="ARBA" id="ARBA00048782"/>
    </source>
</evidence>
<keyword evidence="1 4" id="KW-0560">Oxidoreductase</keyword>
<comment type="similarity">
    <text evidence="4">Belongs to the MsrA Met sulfoxide reductase family.</text>
</comment>
<dbReference type="InterPro" id="IPR036509">
    <property type="entry name" value="Met_Sox_Rdtase_MsrA_sf"/>
</dbReference>
<evidence type="ECO:0000313" key="7">
    <source>
        <dbReference type="EMBL" id="PXV69799.1"/>
    </source>
</evidence>
<gene>
    <name evidence="4" type="primary">msrA</name>
    <name evidence="7" type="ORF">C8D93_103375</name>
</gene>
<dbReference type="EC" id="1.8.4.11" evidence="4"/>
<organism evidence="7 8">
    <name type="scientific">Sinimarinibacterium flocculans</name>
    <dbReference type="NCBI Taxonomy" id="985250"/>
    <lineage>
        <taxon>Bacteria</taxon>
        <taxon>Pseudomonadati</taxon>
        <taxon>Pseudomonadota</taxon>
        <taxon>Gammaproteobacteria</taxon>
        <taxon>Nevskiales</taxon>
        <taxon>Nevskiaceae</taxon>
        <taxon>Sinimarinibacterium</taxon>
    </lineage>
</organism>
<feature type="chain" id="PRO_5016360041" description="Peptide methionine sulfoxide reductase MsrA" evidence="5">
    <location>
        <begin position="20"/>
        <end position="198"/>
    </location>
</feature>
<accession>A0A318EGB1</accession>
<keyword evidence="5" id="KW-0732">Signal</keyword>
<dbReference type="GO" id="GO:0033744">
    <property type="term" value="F:L-methionine:thioredoxin-disulfide S-oxidoreductase activity"/>
    <property type="evidence" value="ECO:0007669"/>
    <property type="project" value="RHEA"/>
</dbReference>
<comment type="function">
    <text evidence="4">Has an important function as a repair enzyme for proteins that have been inactivated by oxidation. Catalyzes the reversible oxidation-reduction of methionine sulfoxide in proteins to methionine.</text>
</comment>
<evidence type="ECO:0000256" key="2">
    <source>
        <dbReference type="ARBA" id="ARBA00047806"/>
    </source>
</evidence>
<dbReference type="SUPFAM" id="SSF55068">
    <property type="entry name" value="Peptide methionine sulfoxide reductase"/>
    <property type="match status" value="1"/>
</dbReference>
<feature type="active site" evidence="4">
    <location>
        <position position="30"/>
    </location>
</feature>
<dbReference type="PANTHER" id="PTHR43774:SF1">
    <property type="entry name" value="PEPTIDE METHIONINE SULFOXIDE REDUCTASE MSRA 2"/>
    <property type="match status" value="1"/>
</dbReference>
<dbReference type="Pfam" id="PF01625">
    <property type="entry name" value="PMSR"/>
    <property type="match status" value="1"/>
</dbReference>
<dbReference type="InterPro" id="IPR002569">
    <property type="entry name" value="Met_Sox_Rdtase_MsrA_dom"/>
</dbReference>